<dbReference type="EMBL" id="SHKM01000001">
    <property type="protein sequence ID" value="RZT89242.1"/>
    <property type="molecule type" value="Genomic_DNA"/>
</dbReference>
<dbReference type="Gene3D" id="1.20.120.520">
    <property type="entry name" value="nmb1532 protein domain like"/>
    <property type="match status" value="1"/>
</dbReference>
<accession>A0ABY0IQ49</accession>
<evidence type="ECO:0000259" key="1">
    <source>
        <dbReference type="Pfam" id="PF01814"/>
    </source>
</evidence>
<dbReference type="InterPro" id="IPR012312">
    <property type="entry name" value="Hemerythrin-like"/>
</dbReference>
<organism evidence="2 3">
    <name type="scientific">Azospira oryzae</name>
    <dbReference type="NCBI Taxonomy" id="146939"/>
    <lineage>
        <taxon>Bacteria</taxon>
        <taxon>Pseudomonadati</taxon>
        <taxon>Pseudomonadota</taxon>
        <taxon>Betaproteobacteria</taxon>
        <taxon>Rhodocyclales</taxon>
        <taxon>Rhodocyclaceae</taxon>
        <taxon>Azospira</taxon>
    </lineage>
</organism>
<gene>
    <name evidence="2" type="ORF">EV678_0022</name>
</gene>
<dbReference type="Proteomes" id="UP000292136">
    <property type="component" value="Unassembled WGS sequence"/>
</dbReference>
<feature type="domain" description="Hemerythrin-like" evidence="1">
    <location>
        <begin position="10"/>
        <end position="122"/>
    </location>
</feature>
<protein>
    <submittedName>
        <fullName evidence="2">Hemerythrin HHE cation binding domain-containing protein</fullName>
    </submittedName>
</protein>
<name>A0ABY0IQ49_9RHOO</name>
<evidence type="ECO:0000313" key="3">
    <source>
        <dbReference type="Proteomes" id="UP000292136"/>
    </source>
</evidence>
<sequence length="131" mass="14599">MKRHPALLQLSREHHTALKLSLDCRKAVLAADQGAMSALASQMSSLFAAELEPHFQREEEELLPWLEAAGEHQLVARTLAEHAQLRGLAERIGRGDRGALEAFATALSDHVRFEERELFEKAQEYPAFAVG</sequence>
<evidence type="ECO:0000313" key="2">
    <source>
        <dbReference type="EMBL" id="RZT89242.1"/>
    </source>
</evidence>
<comment type="caution">
    <text evidence="2">The sequence shown here is derived from an EMBL/GenBank/DDBJ whole genome shotgun (WGS) entry which is preliminary data.</text>
</comment>
<dbReference type="Pfam" id="PF01814">
    <property type="entry name" value="Hemerythrin"/>
    <property type="match status" value="1"/>
</dbReference>
<proteinExistence type="predicted"/>
<dbReference type="RefSeq" id="WP_130458067.1">
    <property type="nucleotide sequence ID" value="NZ_SHKM01000001.1"/>
</dbReference>
<keyword evidence="3" id="KW-1185">Reference proteome</keyword>
<reference evidence="2 3" key="1">
    <citation type="submission" date="2019-02" db="EMBL/GenBank/DDBJ databases">
        <title>Genomic Encyclopedia of Type Strains, Phase IV (KMG-IV): sequencing the most valuable type-strain genomes for metagenomic binning, comparative biology and taxonomic classification.</title>
        <authorList>
            <person name="Goeker M."/>
        </authorList>
    </citation>
    <scope>NUCLEOTIDE SEQUENCE [LARGE SCALE GENOMIC DNA]</scope>
    <source>
        <strain evidence="2 3">DSM 21223</strain>
    </source>
</reference>